<evidence type="ECO:0000313" key="3">
    <source>
        <dbReference type="Proteomes" id="UP000483004"/>
    </source>
</evidence>
<organism evidence="2 3">
    <name type="scientific">Actinomadura montaniterrae</name>
    <dbReference type="NCBI Taxonomy" id="1803903"/>
    <lineage>
        <taxon>Bacteria</taxon>
        <taxon>Bacillati</taxon>
        <taxon>Actinomycetota</taxon>
        <taxon>Actinomycetes</taxon>
        <taxon>Streptosporangiales</taxon>
        <taxon>Thermomonosporaceae</taxon>
        <taxon>Actinomadura</taxon>
    </lineage>
</organism>
<proteinExistence type="predicted"/>
<dbReference type="RefSeq" id="WP_151538711.1">
    <property type="nucleotide sequence ID" value="NZ_WBMR01000009.1"/>
</dbReference>
<reference evidence="2 3" key="1">
    <citation type="submission" date="2019-09" db="EMBL/GenBank/DDBJ databases">
        <title>Actinomadura physcomitrii sp. nov., a novel actinomycete isolated from moss [Physcomitrium sphaericum (Ludw) Fuernr].</title>
        <authorList>
            <person name="Liu C."/>
            <person name="Zhuang X."/>
        </authorList>
    </citation>
    <scope>NUCLEOTIDE SEQUENCE [LARGE SCALE GENOMIC DNA]</scope>
    <source>
        <strain evidence="2 3">CYP1-1B</strain>
    </source>
</reference>
<dbReference type="SUPFAM" id="SSF54427">
    <property type="entry name" value="NTF2-like"/>
    <property type="match status" value="1"/>
</dbReference>
<dbReference type="InterPro" id="IPR037401">
    <property type="entry name" value="SnoaL-like"/>
</dbReference>
<evidence type="ECO:0000313" key="2">
    <source>
        <dbReference type="EMBL" id="KAB2388000.1"/>
    </source>
</evidence>
<dbReference type="EMBL" id="WBMR01000009">
    <property type="protein sequence ID" value="KAB2388000.1"/>
    <property type="molecule type" value="Genomic_DNA"/>
</dbReference>
<comment type="caution">
    <text evidence="2">The sequence shown here is derived from an EMBL/GenBank/DDBJ whole genome shotgun (WGS) entry which is preliminary data.</text>
</comment>
<dbReference type="InterPro" id="IPR032710">
    <property type="entry name" value="NTF2-like_dom_sf"/>
</dbReference>
<sequence>MTPGELPAVFAAGWALPKPDAFLDHFRPVIAPDATFVQPMFPDARGIAAIEDMFRKLFALFPDASLTVVGGAVQGDTVYIESTCTVTLGRKPARFDVCDRFTVADGAIRTRRSFSDPLPLLLTGLRRPSAWPRLIRSRIS</sequence>
<dbReference type="OrthoDB" id="8229984at2"/>
<keyword evidence="3" id="KW-1185">Reference proteome</keyword>
<feature type="domain" description="SnoaL-like" evidence="1">
    <location>
        <begin position="23"/>
        <end position="109"/>
    </location>
</feature>
<evidence type="ECO:0000259" key="1">
    <source>
        <dbReference type="Pfam" id="PF12680"/>
    </source>
</evidence>
<dbReference type="AlphaFoldDB" id="A0A6L3W4U6"/>
<dbReference type="Gene3D" id="3.10.450.50">
    <property type="match status" value="1"/>
</dbReference>
<protein>
    <submittedName>
        <fullName evidence="2">Nuclear transport factor 2 family protein</fullName>
    </submittedName>
</protein>
<name>A0A6L3W4U6_9ACTN</name>
<gene>
    <name evidence="2" type="ORF">F9B16_05375</name>
</gene>
<accession>A0A6L3W4U6</accession>
<dbReference type="Proteomes" id="UP000483004">
    <property type="component" value="Unassembled WGS sequence"/>
</dbReference>
<dbReference type="Pfam" id="PF12680">
    <property type="entry name" value="SnoaL_2"/>
    <property type="match status" value="1"/>
</dbReference>